<dbReference type="PANTHER" id="PTHR30612:SF0">
    <property type="entry name" value="CHLOROPLAST PROTEIN-TRANSPORTING ATPASE"/>
    <property type="match status" value="1"/>
</dbReference>
<dbReference type="GO" id="GO:0006886">
    <property type="term" value="P:intracellular protein transport"/>
    <property type="evidence" value="ECO:0007669"/>
    <property type="project" value="InterPro"/>
</dbReference>
<dbReference type="GO" id="GO:0016020">
    <property type="term" value="C:membrane"/>
    <property type="evidence" value="ECO:0007669"/>
    <property type="project" value="InterPro"/>
</dbReference>
<dbReference type="AlphaFoldDB" id="A0A6J8C589"/>
<dbReference type="Proteomes" id="UP000507470">
    <property type="component" value="Unassembled WGS sequence"/>
</dbReference>
<gene>
    <name evidence="2" type="ORF">MCOR_24983</name>
</gene>
<dbReference type="GO" id="GO:0005524">
    <property type="term" value="F:ATP binding"/>
    <property type="evidence" value="ECO:0007669"/>
    <property type="project" value="InterPro"/>
</dbReference>
<proteinExistence type="predicted"/>
<dbReference type="InterPro" id="IPR011115">
    <property type="entry name" value="SecA_DEAD"/>
</dbReference>
<organism evidence="2 3">
    <name type="scientific">Mytilus coruscus</name>
    <name type="common">Sea mussel</name>
    <dbReference type="NCBI Taxonomy" id="42192"/>
    <lineage>
        <taxon>Eukaryota</taxon>
        <taxon>Metazoa</taxon>
        <taxon>Spiralia</taxon>
        <taxon>Lophotrochozoa</taxon>
        <taxon>Mollusca</taxon>
        <taxon>Bivalvia</taxon>
        <taxon>Autobranchia</taxon>
        <taxon>Pteriomorphia</taxon>
        <taxon>Mytilida</taxon>
        <taxon>Mytiloidea</taxon>
        <taxon>Mytilidae</taxon>
        <taxon>Mytilinae</taxon>
        <taxon>Mytilus</taxon>
    </lineage>
</organism>
<sequence length="187" mass="21180">MRRVYDYLPSLPLQNDSNPKKEPNVTFNVVVQKDDSSVLKEMINAGGIKVSVSSNLIPKKTDERLKCYSKKVIYGTVGSFASDLLRQTFLMENVLGARMCEAVIVDEVDCMLLDQGVNYTYLSPAVPGMHHIEPILFMIWKHIIKHEKIVIENSEHFHLGVLDSFQVVLSSYINLSEHCKEGNNHSD</sequence>
<evidence type="ECO:0000259" key="1">
    <source>
        <dbReference type="Pfam" id="PF07517"/>
    </source>
</evidence>
<evidence type="ECO:0000313" key="2">
    <source>
        <dbReference type="EMBL" id="CAC5389847.1"/>
    </source>
</evidence>
<accession>A0A6J8C589</accession>
<dbReference type="InterPro" id="IPR027417">
    <property type="entry name" value="P-loop_NTPase"/>
</dbReference>
<name>A0A6J8C589_MYTCO</name>
<protein>
    <recommendedName>
        <fullName evidence="1">SecA DEAD-like N-terminal domain-containing protein</fullName>
    </recommendedName>
</protein>
<dbReference type="GO" id="GO:0017038">
    <property type="term" value="P:protein import"/>
    <property type="evidence" value="ECO:0007669"/>
    <property type="project" value="InterPro"/>
</dbReference>
<dbReference type="EMBL" id="CACVKT020004380">
    <property type="protein sequence ID" value="CAC5389847.1"/>
    <property type="molecule type" value="Genomic_DNA"/>
</dbReference>
<dbReference type="Pfam" id="PF07517">
    <property type="entry name" value="SecA_DEAD"/>
    <property type="match status" value="1"/>
</dbReference>
<dbReference type="Gene3D" id="3.40.50.300">
    <property type="entry name" value="P-loop containing nucleotide triphosphate hydrolases"/>
    <property type="match status" value="1"/>
</dbReference>
<dbReference type="GO" id="GO:0006605">
    <property type="term" value="P:protein targeting"/>
    <property type="evidence" value="ECO:0007669"/>
    <property type="project" value="InterPro"/>
</dbReference>
<dbReference type="PANTHER" id="PTHR30612">
    <property type="entry name" value="SECA INNER MEMBRANE COMPONENT OF SEC PROTEIN SECRETION SYSTEM"/>
    <property type="match status" value="1"/>
</dbReference>
<keyword evidence="3" id="KW-1185">Reference proteome</keyword>
<reference evidence="2 3" key="1">
    <citation type="submission" date="2020-06" db="EMBL/GenBank/DDBJ databases">
        <authorList>
            <person name="Li R."/>
            <person name="Bekaert M."/>
        </authorList>
    </citation>
    <scope>NUCLEOTIDE SEQUENCE [LARGE SCALE GENOMIC DNA]</scope>
    <source>
        <strain evidence="3">wild</strain>
    </source>
</reference>
<dbReference type="InterPro" id="IPR000185">
    <property type="entry name" value="SecA"/>
</dbReference>
<feature type="domain" description="SecA DEAD-like N-terminal" evidence="1">
    <location>
        <begin position="25"/>
        <end position="120"/>
    </location>
</feature>
<dbReference type="OrthoDB" id="10067052at2759"/>
<evidence type="ECO:0000313" key="3">
    <source>
        <dbReference type="Proteomes" id="UP000507470"/>
    </source>
</evidence>
<dbReference type="SUPFAM" id="SSF52540">
    <property type="entry name" value="P-loop containing nucleoside triphosphate hydrolases"/>
    <property type="match status" value="1"/>
</dbReference>